<dbReference type="SMART" id="SM00972">
    <property type="entry name" value="SCPU"/>
    <property type="match status" value="1"/>
</dbReference>
<evidence type="ECO:0000313" key="3">
    <source>
        <dbReference type="EMBL" id="KGD72532.2"/>
    </source>
</evidence>
<feature type="domain" description="Spore coat protein U/FanG" evidence="2">
    <location>
        <begin position="24"/>
        <end position="171"/>
    </location>
</feature>
<evidence type="ECO:0000256" key="1">
    <source>
        <dbReference type="SAM" id="SignalP"/>
    </source>
</evidence>
<reference evidence="3" key="1">
    <citation type="submission" date="2014-12" db="EMBL/GenBank/DDBJ databases">
        <title>The draft genome of the Tatumella morbirosei type strain, LMG23360T isolated from pineapple rot.</title>
        <authorList>
            <person name="Smits T.H."/>
            <person name="Palmer M."/>
            <person name="Venter S.N."/>
            <person name="Duffy B."/>
            <person name="Steenkamp E.T."/>
            <person name="Chan W.Y."/>
            <person name="Coutinho T.A."/>
            <person name="Coetzee M.P."/>
            <person name="De Maayer P."/>
        </authorList>
    </citation>
    <scope>NUCLEOTIDE SEQUENCE [LARGE SCALE GENOMIC DNA]</scope>
    <source>
        <strain evidence="3">LMG 23360</strain>
    </source>
</reference>
<organism evidence="3 4">
    <name type="scientific">Tatumella morbirosei</name>
    <dbReference type="NCBI Taxonomy" id="642227"/>
    <lineage>
        <taxon>Bacteria</taxon>
        <taxon>Pseudomonadati</taxon>
        <taxon>Pseudomonadota</taxon>
        <taxon>Gammaproteobacteria</taxon>
        <taxon>Enterobacterales</taxon>
        <taxon>Erwiniaceae</taxon>
        <taxon>Tatumella</taxon>
    </lineage>
</organism>
<dbReference type="InterPro" id="IPR007893">
    <property type="entry name" value="Spore_coat_U/FanG"/>
</dbReference>
<feature type="chain" id="PRO_5001910687" evidence="1">
    <location>
        <begin position="19"/>
        <end position="174"/>
    </location>
</feature>
<comment type="caution">
    <text evidence="3">The sequence shown here is derived from an EMBL/GenBank/DDBJ whole genome shotgun (WGS) entry which is preliminary data.</text>
</comment>
<feature type="signal peptide" evidence="1">
    <location>
        <begin position="1"/>
        <end position="18"/>
    </location>
</feature>
<dbReference type="PANTHER" id="PTHR37089:SF3">
    <property type="entry name" value="EXPORTED PROTEIN"/>
    <property type="match status" value="1"/>
</dbReference>
<dbReference type="eggNOG" id="COG5430">
    <property type="taxonomic scope" value="Bacteria"/>
</dbReference>
<keyword evidence="1" id="KW-0732">Signal</keyword>
<dbReference type="AlphaFoldDB" id="A0A095T783"/>
<dbReference type="PANTHER" id="PTHR37089">
    <property type="entry name" value="PROTEIN U-RELATED"/>
    <property type="match status" value="1"/>
</dbReference>
<name>A0A095T783_9GAMM</name>
<keyword evidence="4" id="KW-1185">Reference proteome</keyword>
<gene>
    <name evidence="3" type="ORF">HA49_17655</name>
</gene>
<evidence type="ECO:0000259" key="2">
    <source>
        <dbReference type="Pfam" id="PF05229"/>
    </source>
</evidence>
<dbReference type="Pfam" id="PF05229">
    <property type="entry name" value="SCPU"/>
    <property type="match status" value="1"/>
</dbReference>
<dbReference type="STRING" id="642227.HA49_17655"/>
<dbReference type="EMBL" id="JPKR02000003">
    <property type="protein sequence ID" value="KGD72532.2"/>
    <property type="molecule type" value="Genomic_DNA"/>
</dbReference>
<protein>
    <submittedName>
        <fullName evidence="3">Spore coat protein U</fullName>
    </submittedName>
</protein>
<proteinExistence type="predicted"/>
<dbReference type="RefSeq" id="WP_038022756.1">
    <property type="nucleotide sequence ID" value="NZ_JPKR02000003.1"/>
</dbReference>
<dbReference type="OrthoDB" id="8588792at2"/>
<dbReference type="Proteomes" id="UP000029577">
    <property type="component" value="Unassembled WGS sequence"/>
</dbReference>
<accession>A0A095T783</accession>
<sequence length="174" mass="17941">MKRTIVLVVLFSVLPVVAAADTTTSSFTVSSVITSGCALGTDTNDTVTNFGSIDFGSMSSIAGNVDVASTPGAGSVIVTCTPGMSVSIALDYGLHGGSSTERYLKNSATEATLGYQLYQDAAHSTVWGTDALAYSVASFPDTPQTYTIYGRLFPVTGLPASGTYTDTVTVTLTY</sequence>
<dbReference type="InterPro" id="IPR053167">
    <property type="entry name" value="Spore_coat_component"/>
</dbReference>
<evidence type="ECO:0000313" key="4">
    <source>
        <dbReference type="Proteomes" id="UP000029577"/>
    </source>
</evidence>